<sequence>MVKLFSHLYTFLLVLSILLQPLPATTSYNVLRYGVKGNGVTDSIQAFINAWAAARGSTGSTSIYVPNGRYLLGSVAFKGVTGVWINGGALDAKGQALWACKAARIHRLHGALPTPTTLKSPGVLSLNSEMFHIVINGCEKVHIEGFKVMAA</sequence>
<proteinExistence type="predicted"/>
<evidence type="ECO:0000313" key="2">
    <source>
        <dbReference type="Proteomes" id="UP001164250"/>
    </source>
</evidence>
<accession>A0ACC1B437</accession>
<dbReference type="Proteomes" id="UP001164250">
    <property type="component" value="Chromosome 7"/>
</dbReference>
<name>A0ACC1B437_9ROSI</name>
<organism evidence="1 2">
    <name type="scientific">Pistacia atlantica</name>
    <dbReference type="NCBI Taxonomy" id="434234"/>
    <lineage>
        <taxon>Eukaryota</taxon>
        <taxon>Viridiplantae</taxon>
        <taxon>Streptophyta</taxon>
        <taxon>Embryophyta</taxon>
        <taxon>Tracheophyta</taxon>
        <taxon>Spermatophyta</taxon>
        <taxon>Magnoliopsida</taxon>
        <taxon>eudicotyledons</taxon>
        <taxon>Gunneridae</taxon>
        <taxon>Pentapetalae</taxon>
        <taxon>rosids</taxon>
        <taxon>malvids</taxon>
        <taxon>Sapindales</taxon>
        <taxon>Anacardiaceae</taxon>
        <taxon>Pistacia</taxon>
    </lineage>
</organism>
<evidence type="ECO:0000313" key="1">
    <source>
        <dbReference type="EMBL" id="KAJ0093685.1"/>
    </source>
</evidence>
<reference evidence="2" key="1">
    <citation type="journal article" date="2023" name="G3 (Bethesda)">
        <title>Genome assembly and association tests identify interacting loci associated with vigor, precocity, and sex in interspecific pistachio rootstocks.</title>
        <authorList>
            <person name="Palmer W."/>
            <person name="Jacygrad E."/>
            <person name="Sagayaradj S."/>
            <person name="Cavanaugh K."/>
            <person name="Han R."/>
            <person name="Bertier L."/>
            <person name="Beede B."/>
            <person name="Kafkas S."/>
            <person name="Golino D."/>
            <person name="Preece J."/>
            <person name="Michelmore R."/>
        </authorList>
    </citation>
    <scope>NUCLEOTIDE SEQUENCE [LARGE SCALE GENOMIC DNA]</scope>
</reference>
<comment type="caution">
    <text evidence="1">The sequence shown here is derived from an EMBL/GenBank/DDBJ whole genome shotgun (WGS) entry which is preliminary data.</text>
</comment>
<gene>
    <name evidence="1" type="ORF">Patl1_25496</name>
</gene>
<keyword evidence="2" id="KW-1185">Reference proteome</keyword>
<protein>
    <submittedName>
        <fullName evidence="1">Uncharacterized protein</fullName>
    </submittedName>
</protein>
<dbReference type="EMBL" id="CM047903">
    <property type="protein sequence ID" value="KAJ0093685.1"/>
    <property type="molecule type" value="Genomic_DNA"/>
</dbReference>